<accession>A0A7J6IF49</accession>
<organism evidence="2 3">
    <name type="scientific">Colletotrichum fructicola (strain Nara gc5)</name>
    <name type="common">Anthracnose fungus</name>
    <name type="synonym">Colletotrichum gloeosporioides (strain Nara gc5)</name>
    <dbReference type="NCBI Taxonomy" id="1213859"/>
    <lineage>
        <taxon>Eukaryota</taxon>
        <taxon>Fungi</taxon>
        <taxon>Dikarya</taxon>
        <taxon>Ascomycota</taxon>
        <taxon>Pezizomycotina</taxon>
        <taxon>Sordariomycetes</taxon>
        <taxon>Hypocreomycetidae</taxon>
        <taxon>Glomerellales</taxon>
        <taxon>Glomerellaceae</taxon>
        <taxon>Colletotrichum</taxon>
        <taxon>Colletotrichum gloeosporioides species complex</taxon>
    </lineage>
</organism>
<feature type="transmembrane region" description="Helical" evidence="1">
    <location>
        <begin position="128"/>
        <end position="148"/>
    </location>
</feature>
<evidence type="ECO:0000256" key="1">
    <source>
        <dbReference type="SAM" id="Phobius"/>
    </source>
</evidence>
<feature type="transmembrane region" description="Helical" evidence="1">
    <location>
        <begin position="77"/>
        <end position="97"/>
    </location>
</feature>
<dbReference type="GeneID" id="90980619"/>
<reference evidence="2 3" key="1">
    <citation type="submission" date="2012-08" db="EMBL/GenBank/DDBJ databases">
        <authorList>
            <person name="Gan P.H.P."/>
            <person name="Ikeda K."/>
            <person name="Irieda H."/>
            <person name="Narusaka M."/>
            <person name="O'Connell R.J."/>
            <person name="Narusaka Y."/>
            <person name="Takano Y."/>
            <person name="Kubo Y."/>
            <person name="Shirasu K."/>
        </authorList>
    </citation>
    <scope>NUCLEOTIDE SEQUENCE [LARGE SCALE GENOMIC DNA]</scope>
    <source>
        <strain evidence="2 3">Nara gc5</strain>
    </source>
</reference>
<reference evidence="2 3" key="2">
    <citation type="submission" date="2020-04" db="EMBL/GenBank/DDBJ databases">
        <title>Genome sequencing and assembly of multiple isolates from the Colletotrichum gloeosporioides species complex.</title>
        <authorList>
            <person name="Gan P."/>
            <person name="Shirasu K."/>
        </authorList>
    </citation>
    <scope>NUCLEOTIDE SEQUENCE [LARGE SCALE GENOMIC DNA]</scope>
    <source>
        <strain evidence="2 3">Nara gc5</strain>
    </source>
</reference>
<sequence length="163" mass="18655">MKLRLDPQLWNTLEGYRISWKVMRTLSAHTQWKLLEEDSHVFKDEKGTTLSQNDPYITGSYSPTAYRRDLHTQLSRLFPHGLFSFLALSTVGILILSTPLQPAYITMGLIVLSIKQVMNTTDTINTTTAALITIPFFPILQLITQAMISSHARRRNRVLPRKL</sequence>
<dbReference type="Proteomes" id="UP000011096">
    <property type="component" value="Unassembled WGS sequence"/>
</dbReference>
<dbReference type="EMBL" id="ANPB02000011">
    <property type="protein sequence ID" value="KAF4474513.1"/>
    <property type="molecule type" value="Genomic_DNA"/>
</dbReference>
<protein>
    <submittedName>
        <fullName evidence="2">Uncharacterized protein</fullName>
    </submittedName>
</protein>
<comment type="caution">
    <text evidence="2">The sequence shown here is derived from an EMBL/GenBank/DDBJ whole genome shotgun (WGS) entry which is preliminary data.</text>
</comment>
<proteinExistence type="predicted"/>
<keyword evidence="3" id="KW-1185">Reference proteome</keyword>
<dbReference type="InParanoid" id="A0A7J6IF49"/>
<keyword evidence="1" id="KW-1133">Transmembrane helix</keyword>
<evidence type="ECO:0000313" key="2">
    <source>
        <dbReference type="EMBL" id="KAF4474513.1"/>
    </source>
</evidence>
<gene>
    <name evidence="2" type="ORF">CGGC5_v016946</name>
</gene>
<dbReference type="RefSeq" id="XP_066007047.1">
    <property type="nucleotide sequence ID" value="XM_066153657.1"/>
</dbReference>
<name>A0A7J6IF49_COLFN</name>
<evidence type="ECO:0000313" key="3">
    <source>
        <dbReference type="Proteomes" id="UP000011096"/>
    </source>
</evidence>
<dbReference type="AlphaFoldDB" id="A0A7J6IF49"/>
<keyword evidence="1" id="KW-0472">Membrane</keyword>
<keyword evidence="1" id="KW-0812">Transmembrane</keyword>